<dbReference type="EMBL" id="BDGG01000015">
    <property type="protein sequence ID" value="GAV07416.1"/>
    <property type="molecule type" value="Genomic_DNA"/>
</dbReference>
<comment type="caution">
    <text evidence="2">The sequence shown here is derived from an EMBL/GenBank/DDBJ whole genome shotgun (WGS) entry which is preliminary data.</text>
</comment>
<proteinExistence type="predicted"/>
<reference evidence="2 3" key="1">
    <citation type="journal article" date="2016" name="Nat. Commun.">
        <title>Extremotolerant tardigrade genome and improved radiotolerance of human cultured cells by tardigrade-unique protein.</title>
        <authorList>
            <person name="Hashimoto T."/>
            <person name="Horikawa D.D."/>
            <person name="Saito Y."/>
            <person name="Kuwahara H."/>
            <person name="Kozuka-Hata H."/>
            <person name="Shin-I T."/>
            <person name="Minakuchi Y."/>
            <person name="Ohishi K."/>
            <person name="Motoyama A."/>
            <person name="Aizu T."/>
            <person name="Enomoto A."/>
            <person name="Kondo K."/>
            <person name="Tanaka S."/>
            <person name="Hara Y."/>
            <person name="Koshikawa S."/>
            <person name="Sagara H."/>
            <person name="Miura T."/>
            <person name="Yokobori S."/>
            <person name="Miyagawa K."/>
            <person name="Suzuki Y."/>
            <person name="Kubo T."/>
            <person name="Oyama M."/>
            <person name="Kohara Y."/>
            <person name="Fujiyama A."/>
            <person name="Arakawa K."/>
            <person name="Katayama T."/>
            <person name="Toyoda A."/>
            <person name="Kunieda T."/>
        </authorList>
    </citation>
    <scope>NUCLEOTIDE SEQUENCE [LARGE SCALE GENOMIC DNA]</scope>
    <source>
        <strain evidence="2 3">YOKOZUNA-1</strain>
    </source>
</reference>
<dbReference type="InterPro" id="IPR058353">
    <property type="entry name" value="DUF8040"/>
</dbReference>
<sequence>MYIRPVNLHRQQKGEFYALIQEIRSEDPEQHHTYFRMNNETFDQLLEIVEPHIQHKTTHRLPIHAEERLAVTLRLLATGDSYATVAGKFQTGKDDGG</sequence>
<name>A0A1D1W2B5_RAMVA</name>
<accession>A0A1D1W2B5</accession>
<evidence type="ECO:0000313" key="2">
    <source>
        <dbReference type="EMBL" id="GAV07416.1"/>
    </source>
</evidence>
<evidence type="ECO:0000313" key="3">
    <source>
        <dbReference type="Proteomes" id="UP000186922"/>
    </source>
</evidence>
<dbReference type="Pfam" id="PF26138">
    <property type="entry name" value="DUF8040"/>
    <property type="match status" value="1"/>
</dbReference>
<dbReference type="Proteomes" id="UP000186922">
    <property type="component" value="Unassembled WGS sequence"/>
</dbReference>
<dbReference type="AlphaFoldDB" id="A0A1D1W2B5"/>
<feature type="domain" description="DUF8040" evidence="1">
    <location>
        <begin position="18"/>
        <end position="91"/>
    </location>
</feature>
<organism evidence="2 3">
    <name type="scientific">Ramazzottius varieornatus</name>
    <name type="common">Water bear</name>
    <name type="synonym">Tardigrade</name>
    <dbReference type="NCBI Taxonomy" id="947166"/>
    <lineage>
        <taxon>Eukaryota</taxon>
        <taxon>Metazoa</taxon>
        <taxon>Ecdysozoa</taxon>
        <taxon>Tardigrada</taxon>
        <taxon>Eutardigrada</taxon>
        <taxon>Parachela</taxon>
        <taxon>Hypsibioidea</taxon>
        <taxon>Ramazzottiidae</taxon>
        <taxon>Ramazzottius</taxon>
    </lineage>
</organism>
<evidence type="ECO:0000259" key="1">
    <source>
        <dbReference type="Pfam" id="PF26138"/>
    </source>
</evidence>
<gene>
    <name evidence="2" type="primary">RvY_17252-1</name>
    <name evidence="2" type="synonym">RvY_17252.1</name>
    <name evidence="2" type="ORF">RvY_17252</name>
</gene>
<protein>
    <recommendedName>
        <fullName evidence="1">DUF8040 domain-containing protein</fullName>
    </recommendedName>
</protein>
<dbReference type="OrthoDB" id="8195499at2759"/>
<keyword evidence="3" id="KW-1185">Reference proteome</keyword>